<dbReference type="GeneID" id="34220704"/>
<evidence type="ECO:0000313" key="5">
    <source>
        <dbReference type="Proteomes" id="UP000027980"/>
    </source>
</evidence>
<dbReference type="Pfam" id="PF07963">
    <property type="entry name" value="N_methyl"/>
    <property type="match status" value="1"/>
</dbReference>
<evidence type="ECO:0000256" key="1">
    <source>
        <dbReference type="ARBA" id="ARBA00004241"/>
    </source>
</evidence>
<reference evidence="4 5" key="1">
    <citation type="submission" date="2014-07" db="EMBL/GenBank/DDBJ databases">
        <title>Complete genome sequence of a moderately halophilic bacterium Terribacillus aidingensis MP602, isolated from Cryptomeria fortunei in Tianmu mountain in China.</title>
        <authorList>
            <person name="Wang Y."/>
            <person name="Lu P."/>
            <person name="Zhang L."/>
        </authorList>
    </citation>
    <scope>NUCLEOTIDE SEQUENCE [LARGE SCALE GENOMIC DNA]</scope>
    <source>
        <strain evidence="4 5">MP602</strain>
    </source>
</reference>
<dbReference type="HOGENOM" id="CLU_126422_1_1_9"/>
<dbReference type="OrthoDB" id="2361316at2"/>
<keyword evidence="2" id="KW-0178">Competence</keyword>
<organism evidence="4 5">
    <name type="scientific">Terribacillus saccharophilus</name>
    <dbReference type="NCBI Taxonomy" id="361277"/>
    <lineage>
        <taxon>Bacteria</taxon>
        <taxon>Bacillati</taxon>
        <taxon>Bacillota</taxon>
        <taxon>Bacilli</taxon>
        <taxon>Bacillales</taxon>
        <taxon>Bacillaceae</taxon>
        <taxon>Terribacillus</taxon>
    </lineage>
</organism>
<dbReference type="GO" id="GO:0030420">
    <property type="term" value="P:establishment of competence for transformation"/>
    <property type="evidence" value="ECO:0007669"/>
    <property type="project" value="UniProtKB-KW"/>
</dbReference>
<evidence type="ECO:0008006" key="6">
    <source>
        <dbReference type="Google" id="ProtNLM"/>
    </source>
</evidence>
<proteinExistence type="predicted"/>
<gene>
    <name evidence="4" type="ORF">GZ22_09140</name>
</gene>
<comment type="subcellular location">
    <subcellularLocation>
        <location evidence="1">Cell surface</location>
    </subcellularLocation>
</comment>
<dbReference type="EMBL" id="CP008876">
    <property type="protein sequence ID" value="AIF66789.1"/>
    <property type="molecule type" value="Genomic_DNA"/>
</dbReference>
<dbReference type="Pfam" id="PF15980">
    <property type="entry name" value="ComGF"/>
    <property type="match status" value="1"/>
</dbReference>
<dbReference type="InterPro" id="IPR012902">
    <property type="entry name" value="N_methyl_site"/>
</dbReference>
<dbReference type="InterPro" id="IPR016977">
    <property type="entry name" value="ComGF"/>
</dbReference>
<dbReference type="RefSeq" id="WP_038561288.1">
    <property type="nucleotide sequence ID" value="NZ_CP008876.1"/>
</dbReference>
<protein>
    <recommendedName>
        <fullName evidence="6">Competence protein ComGF</fullName>
    </recommendedName>
</protein>
<feature type="transmembrane region" description="Helical" evidence="3">
    <location>
        <begin position="12"/>
        <end position="32"/>
    </location>
</feature>
<keyword evidence="3" id="KW-1133">Transmembrane helix</keyword>
<dbReference type="GO" id="GO:0009986">
    <property type="term" value="C:cell surface"/>
    <property type="evidence" value="ECO:0007669"/>
    <property type="project" value="UniProtKB-SubCell"/>
</dbReference>
<keyword evidence="3" id="KW-0472">Membrane</keyword>
<dbReference type="NCBIfam" id="NF041002">
    <property type="entry name" value="pilin_ComGF"/>
    <property type="match status" value="1"/>
</dbReference>
<name>A0A075LKB2_9BACI</name>
<evidence type="ECO:0000313" key="4">
    <source>
        <dbReference type="EMBL" id="AIF66789.1"/>
    </source>
</evidence>
<dbReference type="AlphaFoldDB" id="A0A075LKB2"/>
<dbReference type="KEGG" id="tap:GZ22_09140"/>
<dbReference type="PROSITE" id="PS00409">
    <property type="entry name" value="PROKAR_NTER_METHYL"/>
    <property type="match status" value="1"/>
</dbReference>
<dbReference type="Proteomes" id="UP000027980">
    <property type="component" value="Chromosome"/>
</dbReference>
<evidence type="ECO:0000256" key="3">
    <source>
        <dbReference type="SAM" id="Phobius"/>
    </source>
</evidence>
<accession>A0A075LKB2</accession>
<sequence>MGISNNKGFTLLEAVLALGILMLILASVPPLLDPLTQDTKSEAVSVRQALHFISMEAHKGGSVNTAKDKLYIQDQQGRTTVFEQYKDMIRRQVDEKGHEIYLHHIEDLKIIQDGSSIVLTVKGKEGSLYEKRINME</sequence>
<keyword evidence="3" id="KW-0812">Transmembrane</keyword>
<evidence type="ECO:0000256" key="2">
    <source>
        <dbReference type="ARBA" id="ARBA00023287"/>
    </source>
</evidence>